<dbReference type="Proteomes" id="UP000183639">
    <property type="component" value="Unassembled WGS sequence"/>
</dbReference>
<gene>
    <name evidence="1" type="ORF">SAMN04487861_10610</name>
</gene>
<evidence type="ECO:0000313" key="2">
    <source>
        <dbReference type="Proteomes" id="UP000183639"/>
    </source>
</evidence>
<dbReference type="OrthoDB" id="1669750at2"/>
<organism evidence="1 2">
    <name type="scientific">Selenomonas ruminantium</name>
    <dbReference type="NCBI Taxonomy" id="971"/>
    <lineage>
        <taxon>Bacteria</taxon>
        <taxon>Bacillati</taxon>
        <taxon>Bacillota</taxon>
        <taxon>Negativicutes</taxon>
        <taxon>Selenomonadales</taxon>
        <taxon>Selenomonadaceae</taxon>
        <taxon>Selenomonas</taxon>
    </lineage>
</organism>
<evidence type="ECO:0000313" key="1">
    <source>
        <dbReference type="EMBL" id="SFH84398.1"/>
    </source>
</evidence>
<dbReference type="AlphaFoldDB" id="A0A1I3DCX1"/>
<name>A0A1I3DCX1_SELRU</name>
<protein>
    <submittedName>
        <fullName evidence="1">Uncharacterized protein</fullName>
    </submittedName>
</protein>
<accession>A0A1I3DCX1</accession>
<sequence>MPKSMPKFYNSLVQAWNTIFFAMLLVGGIYAFMSGHPVAGVLMVIAGGWGVWFCGKQVNYLMNTKAEDLPKTKLDEKLAEQTAKALEANMKKGE</sequence>
<dbReference type="EMBL" id="FOQK01000006">
    <property type="protein sequence ID" value="SFH84398.1"/>
    <property type="molecule type" value="Genomic_DNA"/>
</dbReference>
<proteinExistence type="predicted"/>
<dbReference type="RefSeq" id="WP_075427881.1">
    <property type="nucleotide sequence ID" value="NZ_FOQK01000006.1"/>
</dbReference>
<reference evidence="1 2" key="1">
    <citation type="submission" date="2016-10" db="EMBL/GenBank/DDBJ databases">
        <authorList>
            <person name="de Groot N.N."/>
        </authorList>
    </citation>
    <scope>NUCLEOTIDE SEQUENCE [LARGE SCALE GENOMIC DNA]</scope>
    <source>
        <strain evidence="1 2">Z108</strain>
    </source>
</reference>